<accession>A0AA48IC39</accession>
<evidence type="ECO:0000256" key="7">
    <source>
        <dbReference type="ARBA" id="ARBA00022741"/>
    </source>
</evidence>
<dbReference type="InterPro" id="IPR033911">
    <property type="entry name" value="MetRS_core"/>
</dbReference>
<dbReference type="GO" id="GO:0005524">
    <property type="term" value="F:ATP binding"/>
    <property type="evidence" value="ECO:0007669"/>
    <property type="project" value="UniProtKB-UniRule"/>
</dbReference>
<dbReference type="InterPro" id="IPR023457">
    <property type="entry name" value="Met-tRNA_synth_2"/>
</dbReference>
<feature type="short sequence motif" description="'KMSKS' region" evidence="14">
    <location>
        <begin position="298"/>
        <end position="302"/>
    </location>
</feature>
<dbReference type="GO" id="GO:0005737">
    <property type="term" value="C:cytoplasm"/>
    <property type="evidence" value="ECO:0007669"/>
    <property type="project" value="UniProtKB-SubCell"/>
</dbReference>
<evidence type="ECO:0000256" key="10">
    <source>
        <dbReference type="ARBA" id="ARBA00022884"/>
    </source>
</evidence>
<keyword evidence="10 14" id="KW-0694">RNA-binding</keyword>
<keyword evidence="4 14" id="KW-0820">tRNA-binding</keyword>
<dbReference type="PANTHER" id="PTHR43326:SF1">
    <property type="entry name" value="METHIONINE--TRNA LIGASE, MITOCHONDRIAL"/>
    <property type="match status" value="1"/>
</dbReference>
<comment type="caution">
    <text evidence="14">Lacks conserved residue(s) required for the propagation of feature annotation.</text>
</comment>
<organism evidence="16">
    <name type="scientific">Candidatus Paraimprobicoccus trichonymphae</name>
    <dbReference type="NCBI Taxonomy" id="3033793"/>
    <lineage>
        <taxon>Bacteria</taxon>
        <taxon>Bacillati</taxon>
        <taxon>Bacillota</taxon>
        <taxon>Clostridia</taxon>
        <taxon>Candidatus Paraimprobicoccus</taxon>
    </lineage>
</organism>
<dbReference type="Pfam" id="PF01588">
    <property type="entry name" value="tRNA_bind"/>
    <property type="match status" value="1"/>
</dbReference>
<evidence type="ECO:0000256" key="11">
    <source>
        <dbReference type="ARBA" id="ARBA00022917"/>
    </source>
</evidence>
<proteinExistence type="inferred from homology"/>
<comment type="cofactor">
    <cofactor evidence="14">
        <name>Zn(2+)</name>
        <dbReference type="ChEBI" id="CHEBI:29105"/>
    </cofactor>
    <text evidence="14">Binds 1 zinc ion per subunit.</text>
</comment>
<dbReference type="EMBL" id="AP027925">
    <property type="protein sequence ID" value="BED92765.1"/>
    <property type="molecule type" value="Genomic_DNA"/>
</dbReference>
<dbReference type="EC" id="6.1.1.10" evidence="14"/>
<comment type="function">
    <text evidence="1 14">Is required not only for elongation of protein synthesis but also for the initiation of all mRNA translation through initiator tRNA(fMet) aminoacylation.</text>
</comment>
<dbReference type="AlphaFoldDB" id="A0AA48IC39"/>
<evidence type="ECO:0000256" key="12">
    <source>
        <dbReference type="ARBA" id="ARBA00023146"/>
    </source>
</evidence>
<dbReference type="KEGG" id="ptrh:RsTaC01_0640"/>
<evidence type="ECO:0000256" key="2">
    <source>
        <dbReference type="ARBA" id="ARBA00006590"/>
    </source>
</evidence>
<dbReference type="NCBIfam" id="TIGR00398">
    <property type="entry name" value="metG"/>
    <property type="match status" value="1"/>
</dbReference>
<keyword evidence="12 14" id="KW-0030">Aminoacyl-tRNA synthetase</keyword>
<dbReference type="PRINTS" id="PR01041">
    <property type="entry name" value="TRNASYNTHMET"/>
</dbReference>
<sequence length="639" mass="74065">MQKKYYITTPIYYPSGEAHLGHGYSTVAADVLARYKRLQNYDVMFLTGTDEHGQKIELNAKKENLEPKKYVDNMIPKFKNLWKVLNISYDKFIRTTDAYHIKSVQKIFEDLYNKGEIYKGEYVGWYCVPCESFFTDSQLKDNKCPDCGREVKKEKEESYFFKLSKYSGKLLDLYKNNPEFIQPESRKNEMISFIKENLTDLCVSRTSFKWGIPVNFDKNHVVYVWLDALSNYITALGYESEDDSNLKKYWPADVHIVGKEIVRFHAIVWPAVLMALNLELPKRVFGHGWLLFGENKDKMSKSKGNIVDPNILCSRYGTDSIRYFLMREISFGLDGTFTNEVLLNRINSDLANDLGNLVFRTLTMIEKYFNNKLVSKSEFNKDLDSDLINTAENLSSEYQKHMDNFKFSIALEKIWNLIFKLNKYIEKTVPWDLAKIVNKKERLSTVLYNLCESLRIISILILPFMPECAKKIQVMLGINSEVLDWISVSKFGMYNLNSDIKAREVLFPRIDIEKELEILGDLNKNIVNLINIQDFCNVELKVFEILECEKIKKSKKLLKLTVTDNFNNENSKRIVVSGIAEYYEPKDLINKNVILVSNLKPAKLCGVESNGMILAAFDTYKNTVKIIFVDDISVGSKIS</sequence>
<evidence type="ECO:0000256" key="3">
    <source>
        <dbReference type="ARBA" id="ARBA00022490"/>
    </source>
</evidence>
<dbReference type="Gene3D" id="2.170.220.10">
    <property type="match status" value="1"/>
</dbReference>
<dbReference type="Pfam" id="PF01406">
    <property type="entry name" value="tRNA-synt_1e"/>
    <property type="match status" value="1"/>
</dbReference>
<dbReference type="FunFam" id="1.10.730.10:FF:000026">
    <property type="entry name" value="Methionine--tRNA ligase"/>
    <property type="match status" value="1"/>
</dbReference>
<dbReference type="NCBIfam" id="NF008900">
    <property type="entry name" value="PRK12267.1"/>
    <property type="match status" value="1"/>
</dbReference>
<evidence type="ECO:0000259" key="15">
    <source>
        <dbReference type="PROSITE" id="PS50886"/>
    </source>
</evidence>
<feature type="domain" description="TRNA-binding" evidence="15">
    <location>
        <begin position="534"/>
        <end position="639"/>
    </location>
</feature>
<dbReference type="Proteomes" id="UP001335720">
    <property type="component" value="Chromosome"/>
</dbReference>
<dbReference type="InterPro" id="IPR041872">
    <property type="entry name" value="Anticodon_Met"/>
</dbReference>
<feature type="binding site" evidence="14">
    <location>
        <position position="144"/>
    </location>
    <ligand>
        <name>Zn(2+)</name>
        <dbReference type="ChEBI" id="CHEBI:29105"/>
    </ligand>
</feature>
<dbReference type="InterPro" id="IPR032678">
    <property type="entry name" value="tRNA-synt_1_cat_dom"/>
</dbReference>
<comment type="similarity">
    <text evidence="2 14">Belongs to the class-I aminoacyl-tRNA synthetase family. MetG type 2A subfamily.</text>
</comment>
<evidence type="ECO:0000256" key="6">
    <source>
        <dbReference type="ARBA" id="ARBA00022723"/>
    </source>
</evidence>
<dbReference type="Gene3D" id="3.40.50.620">
    <property type="entry name" value="HUPs"/>
    <property type="match status" value="1"/>
</dbReference>
<keyword evidence="9 14" id="KW-0067">ATP-binding</keyword>
<evidence type="ECO:0000256" key="8">
    <source>
        <dbReference type="ARBA" id="ARBA00022833"/>
    </source>
</evidence>
<evidence type="ECO:0000256" key="13">
    <source>
        <dbReference type="ARBA" id="ARBA00047364"/>
    </source>
</evidence>
<dbReference type="GO" id="GO:0000049">
    <property type="term" value="F:tRNA binding"/>
    <property type="evidence" value="ECO:0007669"/>
    <property type="project" value="UniProtKB-UniRule"/>
</dbReference>
<evidence type="ECO:0000256" key="14">
    <source>
        <dbReference type="HAMAP-Rule" id="MF_01228"/>
    </source>
</evidence>
<dbReference type="InterPro" id="IPR014758">
    <property type="entry name" value="Met-tRNA_synth"/>
</dbReference>
<dbReference type="Gene3D" id="2.40.50.140">
    <property type="entry name" value="Nucleic acid-binding proteins"/>
    <property type="match status" value="1"/>
</dbReference>
<evidence type="ECO:0000256" key="9">
    <source>
        <dbReference type="ARBA" id="ARBA00022840"/>
    </source>
</evidence>
<evidence type="ECO:0000256" key="5">
    <source>
        <dbReference type="ARBA" id="ARBA00022598"/>
    </source>
</evidence>
<dbReference type="InterPro" id="IPR014729">
    <property type="entry name" value="Rossmann-like_a/b/a_fold"/>
</dbReference>
<dbReference type="SUPFAM" id="SSF47323">
    <property type="entry name" value="Anticodon-binding domain of a subclass of class I aminoacyl-tRNA synthetases"/>
    <property type="match status" value="1"/>
</dbReference>
<comment type="subunit">
    <text evidence="14">Homodimer.</text>
</comment>
<keyword evidence="11 14" id="KW-0648">Protein biosynthesis</keyword>
<name>A0AA48IC39_9FIRM</name>
<feature type="binding site" evidence="14">
    <location>
        <position position="130"/>
    </location>
    <ligand>
        <name>Zn(2+)</name>
        <dbReference type="ChEBI" id="CHEBI:29105"/>
    </ligand>
</feature>
<keyword evidence="3 14" id="KW-0963">Cytoplasm</keyword>
<protein>
    <recommendedName>
        <fullName evidence="14">Methionine--tRNA ligase</fullName>
        <ecNumber evidence="14">6.1.1.10</ecNumber>
    </recommendedName>
    <alternativeName>
        <fullName evidence="14">Methionyl-tRNA synthetase</fullName>
        <shortName evidence="14">MetRS</shortName>
    </alternativeName>
</protein>
<feature type="binding site" evidence="14">
    <location>
        <position position="147"/>
    </location>
    <ligand>
        <name>Zn(2+)</name>
        <dbReference type="ChEBI" id="CHEBI:29105"/>
    </ligand>
</feature>
<dbReference type="SUPFAM" id="SSF52374">
    <property type="entry name" value="Nucleotidylyl transferase"/>
    <property type="match status" value="1"/>
</dbReference>
<reference evidence="16" key="1">
    <citation type="journal article" date="2023" name="ISME J.">
        <title>Emergence of putative energy parasites within Clostridia revealed by genome analysis of a novel endosymbiotic clade.</title>
        <authorList>
            <person name="Takahashi K."/>
            <person name="Kuwahara H."/>
            <person name="Horikawa Y."/>
            <person name="Izawa K."/>
            <person name="Kato D."/>
            <person name="Inagaki T."/>
            <person name="Yuki M."/>
            <person name="Ohkuma M."/>
            <person name="Hongoh Y."/>
        </authorList>
    </citation>
    <scope>NUCLEOTIDE SEQUENCE</scope>
    <source>
        <strain evidence="16">RsTa-C01</strain>
    </source>
</reference>
<dbReference type="InterPro" id="IPR009080">
    <property type="entry name" value="tRNAsynth_Ia_anticodon-bd"/>
</dbReference>
<dbReference type="InterPro" id="IPR015413">
    <property type="entry name" value="Methionyl/Leucyl_tRNA_Synth"/>
</dbReference>
<dbReference type="InterPro" id="IPR012340">
    <property type="entry name" value="NA-bd_OB-fold"/>
</dbReference>
<comment type="catalytic activity">
    <reaction evidence="13 14">
        <text>tRNA(Met) + L-methionine + ATP = L-methionyl-tRNA(Met) + AMP + diphosphate</text>
        <dbReference type="Rhea" id="RHEA:13481"/>
        <dbReference type="Rhea" id="RHEA-COMP:9667"/>
        <dbReference type="Rhea" id="RHEA-COMP:9698"/>
        <dbReference type="ChEBI" id="CHEBI:30616"/>
        <dbReference type="ChEBI" id="CHEBI:33019"/>
        <dbReference type="ChEBI" id="CHEBI:57844"/>
        <dbReference type="ChEBI" id="CHEBI:78442"/>
        <dbReference type="ChEBI" id="CHEBI:78530"/>
        <dbReference type="ChEBI" id="CHEBI:456215"/>
        <dbReference type="EC" id="6.1.1.10"/>
    </reaction>
</comment>
<keyword evidence="5 14" id="KW-0436">Ligase</keyword>
<dbReference type="Pfam" id="PF09334">
    <property type="entry name" value="tRNA-synt_1g"/>
    <property type="match status" value="1"/>
</dbReference>
<dbReference type="FunFam" id="2.170.220.10:FF:000002">
    <property type="entry name" value="Methionine--tRNA ligase"/>
    <property type="match status" value="1"/>
</dbReference>
<dbReference type="PROSITE" id="PS50886">
    <property type="entry name" value="TRBD"/>
    <property type="match status" value="1"/>
</dbReference>
<feature type="binding site" evidence="14">
    <location>
        <position position="127"/>
    </location>
    <ligand>
        <name>Zn(2+)</name>
        <dbReference type="ChEBI" id="CHEBI:29105"/>
    </ligand>
</feature>
<feature type="short sequence motif" description="'HIGH' region" evidence="14">
    <location>
        <begin position="12"/>
        <end position="22"/>
    </location>
</feature>
<gene>
    <name evidence="14" type="primary">metG</name>
    <name evidence="16" type="ORF">RsTaC01_0640</name>
</gene>
<evidence type="ECO:0000256" key="1">
    <source>
        <dbReference type="ARBA" id="ARBA00003314"/>
    </source>
</evidence>
<dbReference type="GO" id="GO:0006431">
    <property type="term" value="P:methionyl-tRNA aminoacylation"/>
    <property type="evidence" value="ECO:0007669"/>
    <property type="project" value="UniProtKB-UniRule"/>
</dbReference>
<dbReference type="SUPFAM" id="SSF50249">
    <property type="entry name" value="Nucleic acid-binding proteins"/>
    <property type="match status" value="1"/>
</dbReference>
<dbReference type="InterPro" id="IPR002547">
    <property type="entry name" value="tRNA-bd_dom"/>
</dbReference>
<evidence type="ECO:0000256" key="4">
    <source>
        <dbReference type="ARBA" id="ARBA00022555"/>
    </source>
</evidence>
<dbReference type="Pfam" id="PF19303">
    <property type="entry name" value="Anticodon_3"/>
    <property type="match status" value="1"/>
</dbReference>
<dbReference type="CDD" id="cd07957">
    <property type="entry name" value="Anticodon_Ia_Met"/>
    <property type="match status" value="1"/>
</dbReference>
<dbReference type="PANTHER" id="PTHR43326">
    <property type="entry name" value="METHIONYL-TRNA SYNTHETASE"/>
    <property type="match status" value="1"/>
</dbReference>
<keyword evidence="6 14" id="KW-0479">Metal-binding</keyword>
<dbReference type="HAMAP" id="MF_01228">
    <property type="entry name" value="Met_tRNA_synth_type2"/>
    <property type="match status" value="1"/>
</dbReference>
<dbReference type="GO" id="GO:0046872">
    <property type="term" value="F:metal ion binding"/>
    <property type="evidence" value="ECO:0007669"/>
    <property type="project" value="UniProtKB-KW"/>
</dbReference>
<comment type="subcellular location">
    <subcellularLocation>
        <location evidence="14">Cytoplasm</location>
    </subcellularLocation>
</comment>
<dbReference type="Gene3D" id="1.10.730.10">
    <property type="entry name" value="Isoleucyl-tRNA Synthetase, Domain 1"/>
    <property type="match status" value="1"/>
</dbReference>
<dbReference type="GO" id="GO:0004825">
    <property type="term" value="F:methionine-tRNA ligase activity"/>
    <property type="evidence" value="ECO:0007669"/>
    <property type="project" value="UniProtKB-UniRule"/>
</dbReference>
<dbReference type="CDD" id="cd00814">
    <property type="entry name" value="MetRS_core"/>
    <property type="match status" value="1"/>
</dbReference>
<keyword evidence="8 14" id="KW-0862">Zinc</keyword>
<keyword evidence="7 14" id="KW-0547">Nucleotide-binding</keyword>
<evidence type="ECO:0000313" key="16">
    <source>
        <dbReference type="EMBL" id="BED92765.1"/>
    </source>
</evidence>